<geneLocation type="mitochondrion" evidence="1"/>
<evidence type="ECO:0000313" key="1">
    <source>
        <dbReference type="EMBL" id="QHR89888.1"/>
    </source>
</evidence>
<reference evidence="1" key="1">
    <citation type="submission" date="2019-03" db="EMBL/GenBank/DDBJ databases">
        <title>Largest Complete Mitochondrial Genome of a Gymnosperm, Sitka Spruce (Picea sitchensis), Indicates Complex Physical Structure.</title>
        <authorList>
            <person name="Jackman S.D."/>
            <person name="Coombe L."/>
            <person name="Warren R."/>
            <person name="Kirk H."/>
            <person name="Trinh E."/>
            <person name="McLeod T."/>
            <person name="Pleasance S."/>
            <person name="Pandoh P."/>
            <person name="Zhao Y."/>
            <person name="Coope R."/>
            <person name="Bousquet J."/>
            <person name="Bohlmann J.C."/>
            <person name="Jones S.J.M."/>
            <person name="Birol I."/>
        </authorList>
    </citation>
    <scope>NUCLEOTIDE SEQUENCE</scope>
    <source>
        <strain evidence="1">Q903</strain>
    </source>
</reference>
<dbReference type="EMBL" id="MK697699">
    <property type="protein sequence ID" value="QHR89888.1"/>
    <property type="molecule type" value="Genomic_DNA"/>
</dbReference>
<name>A0A6B9XSB3_PICSI</name>
<sequence length="37" mass="4225">MHQTFPLYLGKVPPGVYMRSSTSWKYGMVPLIPEQKG</sequence>
<organism evidence="1">
    <name type="scientific">Picea sitchensis</name>
    <name type="common">Sitka spruce</name>
    <name type="synonym">Pinus sitchensis</name>
    <dbReference type="NCBI Taxonomy" id="3332"/>
    <lineage>
        <taxon>Eukaryota</taxon>
        <taxon>Viridiplantae</taxon>
        <taxon>Streptophyta</taxon>
        <taxon>Embryophyta</taxon>
        <taxon>Tracheophyta</taxon>
        <taxon>Spermatophyta</taxon>
        <taxon>Pinopsida</taxon>
        <taxon>Pinidae</taxon>
        <taxon>Conifers I</taxon>
        <taxon>Pinales</taxon>
        <taxon>Pinaceae</taxon>
        <taxon>Picea</taxon>
    </lineage>
</organism>
<accession>A0A6B9XSB3</accession>
<gene>
    <name evidence="1" type="primary">orf03933</name>
    <name evidence="1" type="ORF">Q903MT_gene3910</name>
</gene>
<dbReference type="AlphaFoldDB" id="A0A6B9XSB3"/>
<proteinExistence type="predicted"/>
<protein>
    <submittedName>
        <fullName evidence="1">Uncharacterized protein</fullName>
    </submittedName>
</protein>
<keyword evidence="1" id="KW-0496">Mitochondrion</keyword>